<evidence type="ECO:0000313" key="1">
    <source>
        <dbReference type="EMBL" id="EYC11279.1"/>
    </source>
</evidence>
<dbReference type="EMBL" id="JARK01001387">
    <property type="protein sequence ID" value="EYC11279.1"/>
    <property type="molecule type" value="Genomic_DNA"/>
</dbReference>
<dbReference type="Proteomes" id="UP000024635">
    <property type="component" value="Unassembled WGS sequence"/>
</dbReference>
<sequence>MEASISPHRSHRVSQWAASERLGSCVGTSVVRERMDGLMQLLIILIMEMDEEKEITMGRGLEDGRYRLQQNHKSHALAIKKYSNKQENVEIVGVGLWNVRDSSGTYKVQEQFYRCDERFNNQCRRKDCEACPHSFTCTRIFDVKSGISCARCLLFAASGRRSAV</sequence>
<evidence type="ECO:0000313" key="2">
    <source>
        <dbReference type="Proteomes" id="UP000024635"/>
    </source>
</evidence>
<name>A0A016U7H7_9BILA</name>
<keyword evidence="2" id="KW-1185">Reference proteome</keyword>
<comment type="caution">
    <text evidence="1">The sequence shown here is derived from an EMBL/GenBank/DDBJ whole genome shotgun (WGS) entry which is preliminary data.</text>
</comment>
<dbReference type="OrthoDB" id="5873801at2759"/>
<gene>
    <name evidence="1" type="primary">Acey_s0051.g2116</name>
    <name evidence="1" type="ORF">Y032_0051g2116</name>
</gene>
<organism evidence="1 2">
    <name type="scientific">Ancylostoma ceylanicum</name>
    <dbReference type="NCBI Taxonomy" id="53326"/>
    <lineage>
        <taxon>Eukaryota</taxon>
        <taxon>Metazoa</taxon>
        <taxon>Ecdysozoa</taxon>
        <taxon>Nematoda</taxon>
        <taxon>Chromadorea</taxon>
        <taxon>Rhabditida</taxon>
        <taxon>Rhabditina</taxon>
        <taxon>Rhabditomorpha</taxon>
        <taxon>Strongyloidea</taxon>
        <taxon>Ancylostomatidae</taxon>
        <taxon>Ancylostomatinae</taxon>
        <taxon>Ancylostoma</taxon>
    </lineage>
</organism>
<protein>
    <submittedName>
        <fullName evidence="1">Uncharacterized protein</fullName>
    </submittedName>
</protein>
<accession>A0A016U7H7</accession>
<proteinExistence type="predicted"/>
<dbReference type="AlphaFoldDB" id="A0A016U7H7"/>
<reference evidence="2" key="1">
    <citation type="journal article" date="2015" name="Nat. Genet.">
        <title>The genome and transcriptome of the zoonotic hookworm Ancylostoma ceylanicum identify infection-specific gene families.</title>
        <authorList>
            <person name="Schwarz E.M."/>
            <person name="Hu Y."/>
            <person name="Antoshechkin I."/>
            <person name="Miller M.M."/>
            <person name="Sternberg P.W."/>
            <person name="Aroian R.V."/>
        </authorList>
    </citation>
    <scope>NUCLEOTIDE SEQUENCE</scope>
    <source>
        <strain evidence="2">HY135</strain>
    </source>
</reference>